<evidence type="ECO:0000256" key="14">
    <source>
        <dbReference type="SAM" id="SignalP"/>
    </source>
</evidence>
<keyword evidence="5 12" id="KW-0812">Transmembrane</keyword>
<evidence type="ECO:0000256" key="7">
    <source>
        <dbReference type="ARBA" id="ARBA00023004"/>
    </source>
</evidence>
<organism evidence="17 18">
    <name type="scientific">Hwangdonia lutea</name>
    <dbReference type="NCBI Taxonomy" id="3075823"/>
    <lineage>
        <taxon>Bacteria</taxon>
        <taxon>Pseudomonadati</taxon>
        <taxon>Bacteroidota</taxon>
        <taxon>Flavobacteriia</taxon>
        <taxon>Flavobacteriales</taxon>
        <taxon>Flavobacteriaceae</taxon>
        <taxon>Hwangdonia</taxon>
    </lineage>
</organism>
<keyword evidence="10 12" id="KW-0472">Membrane</keyword>
<dbReference type="PROSITE" id="PS52016">
    <property type="entry name" value="TONB_DEPENDENT_REC_3"/>
    <property type="match status" value="1"/>
</dbReference>
<dbReference type="InterPro" id="IPR008969">
    <property type="entry name" value="CarboxyPept-like_regulatory"/>
</dbReference>
<evidence type="ECO:0000256" key="1">
    <source>
        <dbReference type="ARBA" id="ARBA00004571"/>
    </source>
</evidence>
<evidence type="ECO:0000256" key="12">
    <source>
        <dbReference type="PROSITE-ProRule" id="PRU01360"/>
    </source>
</evidence>
<dbReference type="Gene3D" id="2.40.170.20">
    <property type="entry name" value="TonB-dependent receptor, beta-barrel domain"/>
    <property type="match status" value="1"/>
</dbReference>
<evidence type="ECO:0000259" key="15">
    <source>
        <dbReference type="Pfam" id="PF00593"/>
    </source>
</evidence>
<name>A0AA97ELR7_9FLAO</name>
<evidence type="ECO:0000256" key="13">
    <source>
        <dbReference type="RuleBase" id="RU003357"/>
    </source>
</evidence>
<dbReference type="SUPFAM" id="SSF49464">
    <property type="entry name" value="Carboxypeptidase regulatory domain-like"/>
    <property type="match status" value="1"/>
</dbReference>
<keyword evidence="9 13" id="KW-0798">TonB box</keyword>
<evidence type="ECO:0000313" key="18">
    <source>
        <dbReference type="Proteomes" id="UP001302486"/>
    </source>
</evidence>
<protein>
    <submittedName>
        <fullName evidence="17">TonB-dependent receptor</fullName>
    </submittedName>
</protein>
<dbReference type="GO" id="GO:0009279">
    <property type="term" value="C:cell outer membrane"/>
    <property type="evidence" value="ECO:0007669"/>
    <property type="project" value="UniProtKB-SubCell"/>
</dbReference>
<evidence type="ECO:0000256" key="10">
    <source>
        <dbReference type="ARBA" id="ARBA00023136"/>
    </source>
</evidence>
<dbReference type="Pfam" id="PF00593">
    <property type="entry name" value="TonB_dep_Rec_b-barrel"/>
    <property type="match status" value="1"/>
</dbReference>
<dbReference type="RefSeq" id="WP_316983271.1">
    <property type="nucleotide sequence ID" value="NZ_CP136521.1"/>
</dbReference>
<dbReference type="EMBL" id="CP136521">
    <property type="protein sequence ID" value="WOD43587.1"/>
    <property type="molecule type" value="Genomic_DNA"/>
</dbReference>
<feature type="domain" description="TonB-dependent receptor plug" evidence="16">
    <location>
        <begin position="121"/>
        <end position="235"/>
    </location>
</feature>
<feature type="chain" id="PRO_5041717011" evidence="14">
    <location>
        <begin position="25"/>
        <end position="940"/>
    </location>
</feature>
<keyword evidence="17" id="KW-0675">Receptor</keyword>
<evidence type="ECO:0000256" key="2">
    <source>
        <dbReference type="ARBA" id="ARBA00022448"/>
    </source>
</evidence>
<evidence type="ECO:0000256" key="5">
    <source>
        <dbReference type="ARBA" id="ARBA00022692"/>
    </source>
</evidence>
<evidence type="ECO:0000256" key="4">
    <source>
        <dbReference type="ARBA" id="ARBA00022496"/>
    </source>
</evidence>
<gene>
    <name evidence="17" type="ORF">RNZ46_16490</name>
</gene>
<evidence type="ECO:0000313" key="17">
    <source>
        <dbReference type="EMBL" id="WOD43587.1"/>
    </source>
</evidence>
<evidence type="ECO:0000256" key="9">
    <source>
        <dbReference type="ARBA" id="ARBA00023077"/>
    </source>
</evidence>
<comment type="similarity">
    <text evidence="12 13">Belongs to the TonB-dependent receptor family.</text>
</comment>
<accession>A0AA97ELR7</accession>
<reference evidence="18" key="1">
    <citation type="submission" date="2024-06" db="EMBL/GenBank/DDBJ databases">
        <title>Hwangdonia haimaensis gen. nov., sp. nov., a member of the family Flavobacteriaceae isolated from the haima cold seep.</title>
        <authorList>
            <person name="Li J."/>
        </authorList>
    </citation>
    <scope>NUCLEOTIDE SEQUENCE [LARGE SCALE GENOMIC DNA]</scope>
    <source>
        <strain evidence="18">SCSIO 19198</strain>
    </source>
</reference>
<keyword evidence="7" id="KW-0408">Iron</keyword>
<comment type="subcellular location">
    <subcellularLocation>
        <location evidence="1 12">Cell outer membrane</location>
        <topology evidence="1 12">Multi-pass membrane protein</topology>
    </subcellularLocation>
</comment>
<keyword evidence="18" id="KW-1185">Reference proteome</keyword>
<keyword evidence="6 14" id="KW-0732">Signal</keyword>
<feature type="signal peptide" evidence="14">
    <location>
        <begin position="1"/>
        <end position="24"/>
    </location>
</feature>
<evidence type="ECO:0000256" key="11">
    <source>
        <dbReference type="ARBA" id="ARBA00023237"/>
    </source>
</evidence>
<dbReference type="InterPro" id="IPR012910">
    <property type="entry name" value="Plug_dom"/>
</dbReference>
<sequence length="940" mass="103339">MNKITVLFLITIASVFCNTVSSQANINGAIKDTDGNPLQGANIQLSPSNQTATTSADGVFNILNISSNNYTITISHLGYKTISDTIKVAQNDVTLSFTMEEDLLHLQTIVVTGIFDPRTQLESSTSMSTLSSKAIQQEYPQGTASLLQNIPGTFTDASAGEVFTKVYTRGISASAEDDTGWYYVSLQEDGLPVSLVQHSYYSPDLFHRLDLTTQKVEALRGGSSSITALNAPGGIYNFISQGIRNKFSGNIQFSNGFQGEGNALYKFDASIGGPLGNNWFINAGGHYRHDDGARNTDFTLSKGGQFKFNVIKRNAFGYLKFYGKILDDYTNRYTGVAATNWDNPTPAFGQDFGSTSLLMPSFNGRIPDGRNLTQGASNSFDPSQGVHAKDLAFGFDISQNLGNNWLLKNNIKFSAKDANWQTSISNAFVSLSDPTLYYLVSNGNPFPVGQIVFRDTNSGNELARIDNSGIFAGTGSQYLTGNTLPNDALMGTSAWYKDNTADEWMNQFTLQKTLENHDITGGFALGFSDTSLFTQGSFAFATYEPNPRMLQVTLENPGDPVIALSDSNGLSNYGGLFFVNSRAKVSQVATFINDRLKVSNNVHLDLGLRYETIKHKGSKDRFAPFTQNGGLDGNDNTAYDNGILAPTGEQDNFNYNYSYLSFSGGINYKIDDEAALFARFSQGHKAPELNYYFNNFSNVPINKKGEVQEINQAEIGVKYILKDFSFTSTLFWSQLKNIGIANFEFDGSNNSIFYTPIQFNTSRTIGLEWQSVYSPVQNFTFRFNGILQNPKATEWKVYDAAGSVDTSDDSILDFSGKTLPFNPKLMFNLSSEYQKDRIIAFLKWQFMGNRYGNVSNGFNLPAYSIFNVGAGYQISKNLSADILVTNLFNSEGLANFFGANSFGANANGATPEFIAANPDASFVVFPVLRRRVLLKLNYSF</sequence>
<dbReference type="AlphaFoldDB" id="A0AA97ELR7"/>
<dbReference type="KEGG" id="hws:RNZ46_16490"/>
<feature type="domain" description="TonB-dependent receptor-like beta-barrel" evidence="15">
    <location>
        <begin position="332"/>
        <end position="887"/>
    </location>
</feature>
<evidence type="ECO:0000256" key="6">
    <source>
        <dbReference type="ARBA" id="ARBA00022729"/>
    </source>
</evidence>
<dbReference type="PANTHER" id="PTHR32552">
    <property type="entry name" value="FERRICHROME IRON RECEPTOR-RELATED"/>
    <property type="match status" value="1"/>
</dbReference>
<dbReference type="SUPFAM" id="SSF56935">
    <property type="entry name" value="Porins"/>
    <property type="match status" value="1"/>
</dbReference>
<evidence type="ECO:0000256" key="3">
    <source>
        <dbReference type="ARBA" id="ARBA00022452"/>
    </source>
</evidence>
<evidence type="ECO:0000256" key="8">
    <source>
        <dbReference type="ARBA" id="ARBA00023065"/>
    </source>
</evidence>
<dbReference type="InterPro" id="IPR036942">
    <property type="entry name" value="Beta-barrel_TonB_sf"/>
</dbReference>
<dbReference type="Pfam" id="PF13715">
    <property type="entry name" value="CarbopepD_reg_2"/>
    <property type="match status" value="1"/>
</dbReference>
<dbReference type="InterPro" id="IPR037066">
    <property type="entry name" value="Plug_dom_sf"/>
</dbReference>
<keyword evidence="2 12" id="KW-0813">Transport</keyword>
<dbReference type="Pfam" id="PF07715">
    <property type="entry name" value="Plug"/>
    <property type="match status" value="1"/>
</dbReference>
<dbReference type="Gene3D" id="2.170.130.10">
    <property type="entry name" value="TonB-dependent receptor, plug domain"/>
    <property type="match status" value="1"/>
</dbReference>
<keyword evidence="3 12" id="KW-1134">Transmembrane beta strand</keyword>
<dbReference type="Proteomes" id="UP001302486">
    <property type="component" value="Chromosome"/>
</dbReference>
<evidence type="ECO:0000259" key="16">
    <source>
        <dbReference type="Pfam" id="PF07715"/>
    </source>
</evidence>
<proteinExistence type="inferred from homology"/>
<keyword evidence="4" id="KW-0410">Iron transport</keyword>
<dbReference type="Gene3D" id="2.60.40.1120">
    <property type="entry name" value="Carboxypeptidase-like, regulatory domain"/>
    <property type="match status" value="1"/>
</dbReference>
<keyword evidence="8" id="KW-0406">Ion transport</keyword>
<dbReference type="InterPro" id="IPR039426">
    <property type="entry name" value="TonB-dep_rcpt-like"/>
</dbReference>
<keyword evidence="11 12" id="KW-0998">Cell outer membrane</keyword>
<dbReference type="InterPro" id="IPR000531">
    <property type="entry name" value="Beta-barrel_TonB"/>
</dbReference>
<dbReference type="GO" id="GO:0015344">
    <property type="term" value="F:siderophore uptake transmembrane transporter activity"/>
    <property type="evidence" value="ECO:0007669"/>
    <property type="project" value="TreeGrafter"/>
</dbReference>
<dbReference type="PANTHER" id="PTHR32552:SF89">
    <property type="entry name" value="CATECHOLATE SIDEROPHORE RECEPTOR FIU"/>
    <property type="match status" value="1"/>
</dbReference>